<feature type="transmembrane region" description="Helical" evidence="6">
    <location>
        <begin position="30"/>
        <end position="46"/>
    </location>
</feature>
<keyword evidence="8" id="KW-1185">Reference proteome</keyword>
<feature type="transmembrane region" description="Helical" evidence="6">
    <location>
        <begin position="132"/>
        <end position="151"/>
    </location>
</feature>
<dbReference type="Pfam" id="PF07947">
    <property type="entry name" value="YhhN"/>
    <property type="match status" value="1"/>
</dbReference>
<reference evidence="8" key="1">
    <citation type="submission" date="2015-07" db="EMBL/GenBank/DDBJ databases">
        <title>Fjat-10053 dsm26.</title>
        <authorList>
            <person name="Liu B."/>
            <person name="Wang J."/>
            <person name="Zhu Y."/>
            <person name="Liu G."/>
            <person name="Chen Q."/>
            <person name="Chen Z."/>
            <person name="Lan J."/>
            <person name="Che J."/>
            <person name="Ge C."/>
            <person name="Shi H."/>
            <person name="Pan Z."/>
            <person name="Liu X."/>
        </authorList>
    </citation>
    <scope>NUCLEOTIDE SEQUENCE [LARGE SCALE GENOMIC DNA]</scope>
    <source>
        <strain evidence="8">DSM 26</strain>
    </source>
</reference>
<evidence type="ECO:0000256" key="2">
    <source>
        <dbReference type="ARBA" id="ARBA00007375"/>
    </source>
</evidence>
<evidence type="ECO:0000256" key="3">
    <source>
        <dbReference type="ARBA" id="ARBA00022692"/>
    </source>
</evidence>
<dbReference type="RefSeq" id="WP_050350793.1">
    <property type="nucleotide sequence ID" value="NZ_CP073011.1"/>
</dbReference>
<keyword evidence="4 6" id="KW-1133">Transmembrane helix</keyword>
<dbReference type="GO" id="GO:0016020">
    <property type="term" value="C:membrane"/>
    <property type="evidence" value="ECO:0007669"/>
    <property type="project" value="UniProtKB-SubCell"/>
</dbReference>
<dbReference type="PANTHER" id="PTHR31885">
    <property type="entry name" value="GH04784P"/>
    <property type="match status" value="1"/>
</dbReference>
<dbReference type="Proteomes" id="UP000036780">
    <property type="component" value="Unassembled WGS sequence"/>
</dbReference>
<dbReference type="GO" id="GO:0016787">
    <property type="term" value="F:hydrolase activity"/>
    <property type="evidence" value="ECO:0007669"/>
    <property type="project" value="TreeGrafter"/>
</dbReference>
<feature type="transmembrane region" description="Helical" evidence="6">
    <location>
        <begin position="6"/>
        <end position="23"/>
    </location>
</feature>
<keyword evidence="3 6" id="KW-0812">Transmembrane</keyword>
<dbReference type="PATRIC" id="fig|1473.5.peg.4365"/>
<proteinExistence type="inferred from homology"/>
<keyword evidence="5 6" id="KW-0472">Membrane</keyword>
<evidence type="ECO:0000256" key="1">
    <source>
        <dbReference type="ARBA" id="ARBA00004141"/>
    </source>
</evidence>
<evidence type="ECO:0000256" key="6">
    <source>
        <dbReference type="SAM" id="Phobius"/>
    </source>
</evidence>
<dbReference type="AlphaFoldDB" id="A0A0L0QS30"/>
<organism evidence="7 8">
    <name type="scientific">Virgibacillus pantothenticus</name>
    <dbReference type="NCBI Taxonomy" id="1473"/>
    <lineage>
        <taxon>Bacteria</taxon>
        <taxon>Bacillati</taxon>
        <taxon>Bacillota</taxon>
        <taxon>Bacilli</taxon>
        <taxon>Bacillales</taxon>
        <taxon>Bacillaceae</taxon>
        <taxon>Virgibacillus</taxon>
    </lineage>
</organism>
<sequence length="217" mass="24722">MQANRLPVLILVLSILYIFIIPQEPLAFKLFFKLIPMALIIIYAFYQTPKQKTIVHWLILIGLFFCSIGDGTIQWFVVGLSAFLIGHLFYLTGFVSQWKFSKYRVASIIPIGIYAWIMGNELVQAISNSEDTYLVIPVIIYIAAIASMAWFAIMTGNIFASIGSILFVISDSILAWNMFVSPVNYEHVFVMVTYYAAQFFIAHSLKSLGRKHTQLVW</sequence>
<dbReference type="InterPro" id="IPR012506">
    <property type="entry name" value="TMEM86B-like"/>
</dbReference>
<dbReference type="EMBL" id="LGTO01000005">
    <property type="protein sequence ID" value="KNE21367.1"/>
    <property type="molecule type" value="Genomic_DNA"/>
</dbReference>
<evidence type="ECO:0000313" key="8">
    <source>
        <dbReference type="Proteomes" id="UP000036780"/>
    </source>
</evidence>
<comment type="similarity">
    <text evidence="2">Belongs to the TMEM86 family.</text>
</comment>
<dbReference type="PANTHER" id="PTHR31885:SF6">
    <property type="entry name" value="GH04784P"/>
    <property type="match status" value="1"/>
</dbReference>
<comment type="subcellular location">
    <subcellularLocation>
        <location evidence="1">Membrane</location>
        <topology evidence="1">Multi-pass membrane protein</topology>
    </subcellularLocation>
</comment>
<evidence type="ECO:0000256" key="4">
    <source>
        <dbReference type="ARBA" id="ARBA00022989"/>
    </source>
</evidence>
<dbReference type="GeneID" id="66872896"/>
<protein>
    <recommendedName>
        <fullName evidence="9">Lysoplasmalogenase</fullName>
    </recommendedName>
</protein>
<feature type="transmembrane region" description="Helical" evidence="6">
    <location>
        <begin position="185"/>
        <end position="205"/>
    </location>
</feature>
<name>A0A0L0QS30_VIRPA</name>
<gene>
    <name evidence="7" type="ORF">AFK71_06770</name>
</gene>
<comment type="caution">
    <text evidence="7">The sequence shown here is derived from an EMBL/GenBank/DDBJ whole genome shotgun (WGS) entry which is preliminary data.</text>
</comment>
<dbReference type="OrthoDB" id="5592477at2"/>
<evidence type="ECO:0000256" key="5">
    <source>
        <dbReference type="ARBA" id="ARBA00023136"/>
    </source>
</evidence>
<feature type="transmembrane region" description="Helical" evidence="6">
    <location>
        <begin position="103"/>
        <end position="126"/>
    </location>
</feature>
<accession>A0A0L0QS30</accession>
<evidence type="ECO:0000313" key="7">
    <source>
        <dbReference type="EMBL" id="KNE21367.1"/>
    </source>
</evidence>
<feature type="transmembrane region" description="Helical" evidence="6">
    <location>
        <begin position="58"/>
        <end position="91"/>
    </location>
</feature>
<feature type="transmembrane region" description="Helical" evidence="6">
    <location>
        <begin position="158"/>
        <end position="179"/>
    </location>
</feature>
<evidence type="ECO:0008006" key="9">
    <source>
        <dbReference type="Google" id="ProtNLM"/>
    </source>
</evidence>